<evidence type="ECO:0000313" key="2">
    <source>
        <dbReference type="EMBL" id="CAK0783042.1"/>
    </source>
</evidence>
<evidence type="ECO:0000313" key="3">
    <source>
        <dbReference type="Proteomes" id="UP001314263"/>
    </source>
</evidence>
<evidence type="ECO:0000259" key="1">
    <source>
        <dbReference type="PROSITE" id="PS51645"/>
    </source>
</evidence>
<dbReference type="PRINTS" id="PR00412">
    <property type="entry name" value="EPOXHYDRLASE"/>
</dbReference>
<comment type="caution">
    <text evidence="2">The sequence shown here is derived from an EMBL/GenBank/DDBJ whole genome shotgun (WGS) entry which is preliminary data.</text>
</comment>
<gene>
    <name evidence="2" type="ORF">CVIRNUC_006237</name>
</gene>
<accession>A0AAV1IA02</accession>
<dbReference type="InterPro" id="IPR000639">
    <property type="entry name" value="Epox_hydrolase-like"/>
</dbReference>
<dbReference type="Gene3D" id="3.40.50.1820">
    <property type="entry name" value="alpha/beta hydrolase"/>
    <property type="match status" value="1"/>
</dbReference>
<dbReference type="InterPro" id="IPR000073">
    <property type="entry name" value="AB_hydrolase_1"/>
</dbReference>
<dbReference type="InterPro" id="IPR029058">
    <property type="entry name" value="AB_hydrolase_fold"/>
</dbReference>
<sequence>MHNAQCPSQLCFRKSARKVHTRRFSIRAVTAGATAGAPPRPIIVWLKHDLRLDDNPGLQDALQETSQIVPAFCMDPKLYVHLQRTPNGVPGLLGALGALRKSLNVKGSGLVVRYGALPKLLRELVLETGAAGIIAEEEVEHRWLEALREATAGLPEGVRITTWKGSLFDNEPYVENYREFQQKRGASVPPLKAPLSLPALPDGIAPGNLPTAKQLLQDLADADCTTLHPEVREEAQGVSEGWPGGTPPVSLQLTQGGEAAALPAFQQYLHCRMESGSAATSSGRGQSMRDAVDRHETAAAPLESFPAIFSQAMSLGLLSKRRVYHEATQLLQKQSGTLKAFTGRKALRPARAAVTAAEAADFHWHIALADRARCMQGNTGFPRHWRWRGFMTDFCTRMPSEEGAEEIPGAPAILLVHGFGAFGEQWRGQLSALAKAGYQVYAPTIPGFGRSEKPALAYSQTLWLDFLREFVIEVVRRPVVVVGNSIGGFISASLAAAAPAIVKALVLVNSAGKIVPDYAPAPEDAPVNGKTGPPALVADVVSWGIFNFLERSIAKTLVRLYPISPAMADQWLVREIFRGACDPGALAVFRSVFYLPPPKPLNYLVQDLYGGPCMVLQGALDPLNDARARAAALQAACSNVEVQLIGGGHCPHDEVSAEFNAALLPFLARQACSTHRDFKDGVSGRETAASDVNLFTVSKR</sequence>
<feature type="domain" description="Photolyase/cryptochrome alpha/beta" evidence="1">
    <location>
        <begin position="40"/>
        <end position="168"/>
    </location>
</feature>
<proteinExistence type="predicted"/>
<dbReference type="AlphaFoldDB" id="A0AAV1IA02"/>
<dbReference type="Pfam" id="PF00875">
    <property type="entry name" value="DNA_photolyase"/>
    <property type="match status" value="1"/>
</dbReference>
<dbReference type="Gene3D" id="3.40.50.620">
    <property type="entry name" value="HUPs"/>
    <property type="match status" value="1"/>
</dbReference>
<protein>
    <recommendedName>
        <fullName evidence="1">Photolyase/cryptochrome alpha/beta domain-containing protein</fullName>
    </recommendedName>
</protein>
<dbReference type="Gene3D" id="1.25.40.80">
    <property type="match status" value="1"/>
</dbReference>
<dbReference type="GO" id="GO:0003824">
    <property type="term" value="F:catalytic activity"/>
    <property type="evidence" value="ECO:0007669"/>
    <property type="project" value="InterPro"/>
</dbReference>
<dbReference type="Proteomes" id="UP001314263">
    <property type="component" value="Unassembled WGS sequence"/>
</dbReference>
<dbReference type="SUPFAM" id="SSF52425">
    <property type="entry name" value="Cryptochrome/photolyase, N-terminal domain"/>
    <property type="match status" value="1"/>
</dbReference>
<dbReference type="EMBL" id="CAUYUE010000008">
    <property type="protein sequence ID" value="CAK0783042.1"/>
    <property type="molecule type" value="Genomic_DNA"/>
</dbReference>
<dbReference type="Pfam" id="PF12697">
    <property type="entry name" value="Abhydrolase_6"/>
    <property type="match status" value="1"/>
</dbReference>
<dbReference type="InterPro" id="IPR036155">
    <property type="entry name" value="Crypto/Photolyase_N_sf"/>
</dbReference>
<reference evidence="2 3" key="1">
    <citation type="submission" date="2023-10" db="EMBL/GenBank/DDBJ databases">
        <authorList>
            <person name="Maclean D."/>
            <person name="Macfadyen A."/>
        </authorList>
    </citation>
    <scope>NUCLEOTIDE SEQUENCE [LARGE SCALE GENOMIC DNA]</scope>
</reference>
<dbReference type="SUPFAM" id="SSF53474">
    <property type="entry name" value="alpha/beta-Hydrolases"/>
    <property type="match status" value="1"/>
</dbReference>
<dbReference type="InterPro" id="IPR006050">
    <property type="entry name" value="DNA_photolyase_N"/>
</dbReference>
<dbReference type="InterPro" id="IPR014729">
    <property type="entry name" value="Rossmann-like_a/b/a_fold"/>
</dbReference>
<name>A0AAV1IA02_9CHLO</name>
<dbReference type="PANTHER" id="PTHR47832">
    <property type="entry name" value="DNA PHOTOLYASE"/>
    <property type="match status" value="1"/>
</dbReference>
<dbReference type="PRINTS" id="PR00111">
    <property type="entry name" value="ABHYDROLASE"/>
</dbReference>
<dbReference type="PANTHER" id="PTHR47832:SF1">
    <property type="entry name" value="DNA PHOTOLYASE"/>
    <property type="match status" value="1"/>
</dbReference>
<organism evidence="2 3">
    <name type="scientific">Coccomyxa viridis</name>
    <dbReference type="NCBI Taxonomy" id="1274662"/>
    <lineage>
        <taxon>Eukaryota</taxon>
        <taxon>Viridiplantae</taxon>
        <taxon>Chlorophyta</taxon>
        <taxon>core chlorophytes</taxon>
        <taxon>Trebouxiophyceae</taxon>
        <taxon>Trebouxiophyceae incertae sedis</taxon>
        <taxon>Coccomyxaceae</taxon>
        <taxon>Coccomyxa</taxon>
    </lineage>
</organism>
<keyword evidence="3" id="KW-1185">Reference proteome</keyword>
<dbReference type="PROSITE" id="PS51645">
    <property type="entry name" value="PHR_CRY_ALPHA_BETA"/>
    <property type="match status" value="1"/>
</dbReference>